<protein>
    <submittedName>
        <fullName evidence="1">Uncharacterized protein</fullName>
    </submittedName>
</protein>
<dbReference type="EMBL" id="JBHMAS010000080">
    <property type="protein sequence ID" value="MFB9783920.1"/>
    <property type="molecule type" value="Genomic_DNA"/>
</dbReference>
<evidence type="ECO:0000313" key="2">
    <source>
        <dbReference type="Proteomes" id="UP001589587"/>
    </source>
</evidence>
<proteinExistence type="predicted"/>
<sequence>MSSDSSANRDHAQSIARIARDGARVRVRDTHRSFQEFVTLVDSRYAYSLPYSAAPNLRLPFDTWERETKTLVDVRRLWEYAIDLDTGVRHEMEWFTPVWQKMWPGIARHQLAAIDERTNRESVNLVWVLIDEKSAELTKKCLAEASISGVDVISIEEWLSRKGRTGETVPVIG</sequence>
<organism evidence="1 2">
    <name type="scientific">Rhodococcus baikonurensis</name>
    <dbReference type="NCBI Taxonomy" id="172041"/>
    <lineage>
        <taxon>Bacteria</taxon>
        <taxon>Bacillati</taxon>
        <taxon>Actinomycetota</taxon>
        <taxon>Actinomycetes</taxon>
        <taxon>Mycobacteriales</taxon>
        <taxon>Nocardiaceae</taxon>
        <taxon>Rhodococcus</taxon>
        <taxon>Rhodococcus erythropolis group</taxon>
    </lineage>
</organism>
<comment type="caution">
    <text evidence="1">The sequence shown here is derived from an EMBL/GenBank/DDBJ whole genome shotgun (WGS) entry which is preliminary data.</text>
</comment>
<name>A0ABV5XN68_9NOCA</name>
<keyword evidence="2" id="KW-1185">Reference proteome</keyword>
<reference evidence="1 2" key="1">
    <citation type="submission" date="2024-09" db="EMBL/GenBank/DDBJ databases">
        <authorList>
            <person name="Sun Q."/>
            <person name="Mori K."/>
        </authorList>
    </citation>
    <scope>NUCLEOTIDE SEQUENCE [LARGE SCALE GENOMIC DNA]</scope>
    <source>
        <strain evidence="1 2">JCM 11411</strain>
    </source>
</reference>
<dbReference type="RefSeq" id="WP_141695833.1">
    <property type="nucleotide sequence ID" value="NZ_JBHMAS010000080.1"/>
</dbReference>
<dbReference type="Proteomes" id="UP001589587">
    <property type="component" value="Unassembled WGS sequence"/>
</dbReference>
<accession>A0ABV5XN68</accession>
<evidence type="ECO:0000313" key="1">
    <source>
        <dbReference type="EMBL" id="MFB9783920.1"/>
    </source>
</evidence>
<gene>
    <name evidence="1" type="ORF">ACFFQ6_29905</name>
</gene>